<reference evidence="1" key="1">
    <citation type="journal article" date="2012" name="Nature">
        <title>The tomato genome sequence provides insights into fleshy fruit evolution.</title>
        <authorList>
            <consortium name="Tomato Genome Consortium"/>
        </authorList>
    </citation>
    <scope>NUCLEOTIDE SEQUENCE [LARGE SCALE GENOMIC DNA]</scope>
    <source>
        <strain evidence="1">cv. Heinz 1706</strain>
    </source>
</reference>
<dbReference type="AlphaFoldDB" id="A0A3Q7HVI6"/>
<dbReference type="EnsemblPlants" id="Solyc09g005820.1.1">
    <property type="protein sequence ID" value="Solyc09g005820.1.1.1"/>
    <property type="gene ID" value="Solyc09g005820.1"/>
</dbReference>
<protein>
    <submittedName>
        <fullName evidence="1">Uncharacterized protein</fullName>
    </submittedName>
</protein>
<evidence type="ECO:0000313" key="2">
    <source>
        <dbReference type="Proteomes" id="UP000004994"/>
    </source>
</evidence>
<dbReference type="Gramene" id="Solyc09g005820.1.1">
    <property type="protein sequence ID" value="Solyc09g005820.1.1.1"/>
    <property type="gene ID" value="Solyc09g005820.1"/>
</dbReference>
<keyword evidence="2" id="KW-1185">Reference proteome</keyword>
<accession>A0A3Q7HVI6</accession>
<reference evidence="1" key="2">
    <citation type="submission" date="2019-01" db="UniProtKB">
        <authorList>
            <consortium name="EnsemblPlants"/>
        </authorList>
    </citation>
    <scope>IDENTIFICATION</scope>
    <source>
        <strain evidence="1">cv. Heinz 1706</strain>
    </source>
</reference>
<evidence type="ECO:0000313" key="1">
    <source>
        <dbReference type="EnsemblPlants" id="Solyc09g005820.1.1.1"/>
    </source>
</evidence>
<sequence length="55" mass="6610">MMRDKDRATNYSLLNGFHMDLEPNFICRPNWEDGLYLYPYEGPIITLQCIIKSRR</sequence>
<dbReference type="PaxDb" id="4081-Solyc09g005820.1.1"/>
<name>A0A3Q7HVI6_SOLLC</name>
<dbReference type="InParanoid" id="A0A3Q7HVI6"/>
<proteinExistence type="predicted"/>
<organism evidence="1">
    <name type="scientific">Solanum lycopersicum</name>
    <name type="common">Tomato</name>
    <name type="synonym">Lycopersicon esculentum</name>
    <dbReference type="NCBI Taxonomy" id="4081"/>
    <lineage>
        <taxon>Eukaryota</taxon>
        <taxon>Viridiplantae</taxon>
        <taxon>Streptophyta</taxon>
        <taxon>Embryophyta</taxon>
        <taxon>Tracheophyta</taxon>
        <taxon>Spermatophyta</taxon>
        <taxon>Magnoliopsida</taxon>
        <taxon>eudicotyledons</taxon>
        <taxon>Gunneridae</taxon>
        <taxon>Pentapetalae</taxon>
        <taxon>asterids</taxon>
        <taxon>lamiids</taxon>
        <taxon>Solanales</taxon>
        <taxon>Solanaceae</taxon>
        <taxon>Solanoideae</taxon>
        <taxon>Solaneae</taxon>
        <taxon>Solanum</taxon>
        <taxon>Solanum subgen. Lycopersicon</taxon>
    </lineage>
</organism>
<dbReference type="Proteomes" id="UP000004994">
    <property type="component" value="Chromosome 9"/>
</dbReference>